<dbReference type="OrthoDB" id="8019355at2759"/>
<dbReference type="InterPro" id="IPR003599">
    <property type="entry name" value="Ig_sub"/>
</dbReference>
<feature type="signal peptide" evidence="3">
    <location>
        <begin position="1"/>
        <end position="23"/>
    </location>
</feature>
<reference evidence="5 6" key="1">
    <citation type="journal article" date="2007" name="Nature">
        <title>Evolution of genes and genomes on the Drosophila phylogeny.</title>
        <authorList>
            <consortium name="Drosophila 12 Genomes Consortium"/>
            <person name="Clark A.G."/>
            <person name="Eisen M.B."/>
            <person name="Smith D.R."/>
            <person name="Bergman C.M."/>
            <person name="Oliver B."/>
            <person name="Markow T.A."/>
            <person name="Kaufman T.C."/>
            <person name="Kellis M."/>
            <person name="Gelbart W."/>
            <person name="Iyer V.N."/>
            <person name="Pollard D.A."/>
            <person name="Sackton T.B."/>
            <person name="Larracuente A.M."/>
            <person name="Singh N.D."/>
            <person name="Abad J.P."/>
            <person name="Abt D.N."/>
            <person name="Adryan B."/>
            <person name="Aguade M."/>
            <person name="Akashi H."/>
            <person name="Anderson W.W."/>
            <person name="Aquadro C.F."/>
            <person name="Ardell D.H."/>
            <person name="Arguello R."/>
            <person name="Artieri C.G."/>
            <person name="Barbash D.A."/>
            <person name="Barker D."/>
            <person name="Barsanti P."/>
            <person name="Batterham P."/>
            <person name="Batzoglou S."/>
            <person name="Begun D."/>
            <person name="Bhutkar A."/>
            <person name="Blanco E."/>
            <person name="Bosak S.A."/>
            <person name="Bradley R.K."/>
            <person name="Brand A.D."/>
            <person name="Brent M.R."/>
            <person name="Brooks A.N."/>
            <person name="Brown R.H."/>
            <person name="Butlin R.K."/>
            <person name="Caggese C."/>
            <person name="Calvi B.R."/>
            <person name="Bernardo de Carvalho A."/>
            <person name="Caspi A."/>
            <person name="Castrezana S."/>
            <person name="Celniker S.E."/>
            <person name="Chang J.L."/>
            <person name="Chapple C."/>
            <person name="Chatterji S."/>
            <person name="Chinwalla A."/>
            <person name="Civetta A."/>
            <person name="Clifton S.W."/>
            <person name="Comeron J.M."/>
            <person name="Costello J.C."/>
            <person name="Coyne J.A."/>
            <person name="Daub J."/>
            <person name="David R.G."/>
            <person name="Delcher A.L."/>
            <person name="Delehaunty K."/>
            <person name="Do C.B."/>
            <person name="Ebling H."/>
            <person name="Edwards K."/>
            <person name="Eickbush T."/>
            <person name="Evans J.D."/>
            <person name="Filipski A."/>
            <person name="Findeiss S."/>
            <person name="Freyhult E."/>
            <person name="Fulton L."/>
            <person name="Fulton R."/>
            <person name="Garcia A.C."/>
            <person name="Gardiner A."/>
            <person name="Garfield D.A."/>
            <person name="Garvin B.E."/>
            <person name="Gibson G."/>
            <person name="Gilbert D."/>
            <person name="Gnerre S."/>
            <person name="Godfrey J."/>
            <person name="Good R."/>
            <person name="Gotea V."/>
            <person name="Gravely B."/>
            <person name="Greenberg A.J."/>
            <person name="Griffiths-Jones S."/>
            <person name="Gross S."/>
            <person name="Guigo R."/>
            <person name="Gustafson E.A."/>
            <person name="Haerty W."/>
            <person name="Hahn M.W."/>
            <person name="Halligan D.L."/>
            <person name="Halpern A.L."/>
            <person name="Halter G.M."/>
            <person name="Han M.V."/>
            <person name="Heger A."/>
            <person name="Hillier L."/>
            <person name="Hinrichs A.S."/>
            <person name="Holmes I."/>
            <person name="Hoskins R.A."/>
            <person name="Hubisz M.J."/>
            <person name="Hultmark D."/>
            <person name="Huntley M.A."/>
            <person name="Jaffe D.B."/>
            <person name="Jagadeeshan S."/>
            <person name="Jeck W.R."/>
            <person name="Johnson J."/>
            <person name="Jones C.D."/>
            <person name="Jordan W.C."/>
            <person name="Karpen G.H."/>
            <person name="Kataoka E."/>
            <person name="Keightley P.D."/>
            <person name="Kheradpour P."/>
            <person name="Kirkness E.F."/>
            <person name="Koerich L.B."/>
            <person name="Kristiansen K."/>
            <person name="Kudrna D."/>
            <person name="Kulathinal R.J."/>
            <person name="Kumar S."/>
            <person name="Kwok R."/>
            <person name="Lander E."/>
            <person name="Langley C.H."/>
            <person name="Lapoint R."/>
            <person name="Lazzaro B.P."/>
            <person name="Lee S.J."/>
            <person name="Levesque L."/>
            <person name="Li R."/>
            <person name="Lin C.F."/>
            <person name="Lin M.F."/>
            <person name="Lindblad-Toh K."/>
            <person name="Llopart A."/>
            <person name="Long M."/>
            <person name="Low L."/>
            <person name="Lozovsky E."/>
            <person name="Lu J."/>
            <person name="Luo M."/>
            <person name="Machado C.A."/>
            <person name="Makalowski W."/>
            <person name="Marzo M."/>
            <person name="Matsuda M."/>
            <person name="Matzkin L."/>
            <person name="McAllister B."/>
            <person name="McBride C.S."/>
            <person name="McKernan B."/>
            <person name="McKernan K."/>
            <person name="Mendez-Lago M."/>
            <person name="Minx P."/>
            <person name="Mollenhauer M.U."/>
            <person name="Montooth K."/>
            <person name="Mount S.M."/>
            <person name="Mu X."/>
            <person name="Myers E."/>
            <person name="Negre B."/>
            <person name="Newfeld S."/>
            <person name="Nielsen R."/>
            <person name="Noor M.A."/>
            <person name="O'Grady P."/>
            <person name="Pachter L."/>
            <person name="Papaceit M."/>
            <person name="Parisi M.J."/>
            <person name="Parisi M."/>
            <person name="Parts L."/>
            <person name="Pedersen J.S."/>
            <person name="Pesole G."/>
            <person name="Phillippy A.M."/>
            <person name="Ponting C.P."/>
            <person name="Pop M."/>
            <person name="Porcelli D."/>
            <person name="Powell J.R."/>
            <person name="Prohaska S."/>
            <person name="Pruitt K."/>
            <person name="Puig M."/>
            <person name="Quesneville H."/>
            <person name="Ram K.R."/>
            <person name="Rand D."/>
            <person name="Rasmussen M.D."/>
            <person name="Reed L.K."/>
            <person name="Reenan R."/>
            <person name="Reily A."/>
            <person name="Remington K.A."/>
            <person name="Rieger T.T."/>
            <person name="Ritchie M.G."/>
            <person name="Robin C."/>
            <person name="Rogers Y.H."/>
            <person name="Rohde C."/>
            <person name="Rozas J."/>
            <person name="Rubenfield M.J."/>
            <person name="Ruiz A."/>
            <person name="Russo S."/>
            <person name="Salzberg S.L."/>
            <person name="Sanchez-Gracia A."/>
            <person name="Saranga D.J."/>
            <person name="Sato H."/>
            <person name="Schaeffer S.W."/>
            <person name="Schatz M.C."/>
            <person name="Schlenke T."/>
            <person name="Schwartz R."/>
            <person name="Segarra C."/>
            <person name="Singh R.S."/>
            <person name="Sirot L."/>
            <person name="Sirota M."/>
            <person name="Sisneros N.B."/>
            <person name="Smith C.D."/>
            <person name="Smith T.F."/>
            <person name="Spieth J."/>
            <person name="Stage D.E."/>
            <person name="Stark A."/>
            <person name="Stephan W."/>
            <person name="Strausberg R.L."/>
            <person name="Strempel S."/>
            <person name="Sturgill D."/>
            <person name="Sutton G."/>
            <person name="Sutton G.G."/>
            <person name="Tao W."/>
            <person name="Teichmann S."/>
            <person name="Tobari Y.N."/>
            <person name="Tomimura Y."/>
            <person name="Tsolas J.M."/>
            <person name="Valente V.L."/>
            <person name="Venter E."/>
            <person name="Venter J.C."/>
            <person name="Vicario S."/>
            <person name="Vieira F.G."/>
            <person name="Vilella A.J."/>
            <person name="Villasante A."/>
            <person name="Walenz B."/>
            <person name="Wang J."/>
            <person name="Wasserman M."/>
            <person name="Watts T."/>
            <person name="Wilson D."/>
            <person name="Wilson R.K."/>
            <person name="Wing R.A."/>
            <person name="Wolfner M.F."/>
            <person name="Wong A."/>
            <person name="Wong G.K."/>
            <person name="Wu C.I."/>
            <person name="Wu G."/>
            <person name="Yamamoto D."/>
            <person name="Yang H.P."/>
            <person name="Yang S.P."/>
            <person name="Yorke J.A."/>
            <person name="Yoshida K."/>
            <person name="Zdobnov E."/>
            <person name="Zhang P."/>
            <person name="Zhang Y."/>
            <person name="Zimin A.V."/>
            <person name="Baldwin J."/>
            <person name="Abdouelleil A."/>
            <person name="Abdulkadir J."/>
            <person name="Abebe A."/>
            <person name="Abera B."/>
            <person name="Abreu J."/>
            <person name="Acer S.C."/>
            <person name="Aftuck L."/>
            <person name="Alexander A."/>
            <person name="An P."/>
            <person name="Anderson E."/>
            <person name="Anderson S."/>
            <person name="Arachi H."/>
            <person name="Azer M."/>
            <person name="Bachantsang P."/>
            <person name="Barry A."/>
            <person name="Bayul T."/>
            <person name="Berlin A."/>
            <person name="Bessette D."/>
            <person name="Bloom T."/>
            <person name="Blye J."/>
            <person name="Boguslavskiy L."/>
            <person name="Bonnet C."/>
            <person name="Boukhgalter B."/>
            <person name="Bourzgui I."/>
            <person name="Brown A."/>
            <person name="Cahill P."/>
            <person name="Channer S."/>
            <person name="Cheshatsang Y."/>
            <person name="Chuda L."/>
            <person name="Citroen M."/>
            <person name="Collymore A."/>
            <person name="Cooke P."/>
            <person name="Costello M."/>
            <person name="D'Aco K."/>
            <person name="Daza R."/>
            <person name="De Haan G."/>
            <person name="DeGray S."/>
            <person name="DeMaso C."/>
            <person name="Dhargay N."/>
            <person name="Dooley K."/>
            <person name="Dooley E."/>
            <person name="Doricent M."/>
            <person name="Dorje P."/>
            <person name="Dorjee K."/>
            <person name="Dupes A."/>
            <person name="Elong R."/>
            <person name="Falk J."/>
            <person name="Farina A."/>
            <person name="Faro S."/>
            <person name="Ferguson D."/>
            <person name="Fisher S."/>
            <person name="Foley C.D."/>
            <person name="Franke A."/>
            <person name="Friedrich D."/>
            <person name="Gadbois L."/>
            <person name="Gearin G."/>
            <person name="Gearin C.R."/>
            <person name="Giannoukos G."/>
            <person name="Goode T."/>
            <person name="Graham J."/>
            <person name="Grandbois E."/>
            <person name="Grewal S."/>
            <person name="Gyaltsen K."/>
            <person name="Hafez N."/>
            <person name="Hagos B."/>
            <person name="Hall J."/>
            <person name="Henson C."/>
            <person name="Hollinger A."/>
            <person name="Honan T."/>
            <person name="Huard M.D."/>
            <person name="Hughes L."/>
            <person name="Hurhula B."/>
            <person name="Husby M.E."/>
            <person name="Kamat A."/>
            <person name="Kanga B."/>
            <person name="Kashin S."/>
            <person name="Khazanovich D."/>
            <person name="Kisner P."/>
            <person name="Lance K."/>
            <person name="Lara M."/>
            <person name="Lee W."/>
            <person name="Lennon N."/>
            <person name="Letendre F."/>
            <person name="LeVine R."/>
            <person name="Lipovsky A."/>
            <person name="Liu X."/>
            <person name="Liu J."/>
            <person name="Liu S."/>
            <person name="Lokyitsang T."/>
            <person name="Lokyitsang Y."/>
            <person name="Lubonja R."/>
            <person name="Lui A."/>
            <person name="MacDonald P."/>
            <person name="Magnisalis V."/>
            <person name="Maru K."/>
            <person name="Matthews C."/>
            <person name="McCusker W."/>
            <person name="McDonough S."/>
            <person name="Mehta T."/>
            <person name="Meldrim J."/>
            <person name="Meneus L."/>
            <person name="Mihai O."/>
            <person name="Mihalev A."/>
            <person name="Mihova T."/>
            <person name="Mittelman R."/>
            <person name="Mlenga V."/>
            <person name="Montmayeur A."/>
            <person name="Mulrain L."/>
            <person name="Navidi A."/>
            <person name="Naylor J."/>
            <person name="Negash T."/>
            <person name="Nguyen T."/>
            <person name="Nguyen N."/>
            <person name="Nicol R."/>
            <person name="Norbu C."/>
            <person name="Norbu N."/>
            <person name="Novod N."/>
            <person name="O'Neill B."/>
            <person name="Osman S."/>
            <person name="Markiewicz E."/>
            <person name="Oyono O.L."/>
            <person name="Patti C."/>
            <person name="Phunkhang P."/>
            <person name="Pierre F."/>
            <person name="Priest M."/>
            <person name="Raghuraman S."/>
            <person name="Rege F."/>
            <person name="Reyes R."/>
            <person name="Rise C."/>
            <person name="Rogov P."/>
            <person name="Ross K."/>
            <person name="Ryan E."/>
            <person name="Settipalli S."/>
            <person name="Shea T."/>
            <person name="Sherpa N."/>
            <person name="Shi L."/>
            <person name="Shih D."/>
            <person name="Sparrow T."/>
            <person name="Spaulding J."/>
            <person name="Stalker J."/>
            <person name="Stange-Thomann N."/>
            <person name="Stavropoulos S."/>
            <person name="Stone C."/>
            <person name="Strader C."/>
            <person name="Tesfaye S."/>
            <person name="Thomson T."/>
            <person name="Thoulutsang Y."/>
            <person name="Thoulutsang D."/>
            <person name="Topham K."/>
            <person name="Topping I."/>
            <person name="Tsamla T."/>
            <person name="Vassiliev H."/>
            <person name="Vo A."/>
            <person name="Wangchuk T."/>
            <person name="Wangdi T."/>
            <person name="Weiand M."/>
            <person name="Wilkinson J."/>
            <person name="Wilson A."/>
            <person name="Yadav S."/>
            <person name="Young G."/>
            <person name="Yu Q."/>
            <person name="Zembek L."/>
            <person name="Zhong D."/>
            <person name="Zimmer A."/>
            <person name="Zwirko Z."/>
            <person name="Jaffe D.B."/>
            <person name="Alvarez P."/>
            <person name="Brockman W."/>
            <person name="Butler J."/>
            <person name="Chin C."/>
            <person name="Gnerre S."/>
            <person name="Grabherr M."/>
            <person name="Kleber M."/>
            <person name="Mauceli E."/>
            <person name="MacCallum I."/>
        </authorList>
    </citation>
    <scope>NUCLEOTIDE SEQUENCE [LARGE SCALE GENOMIC DNA]</scope>
    <source>
        <strain evidence="6">Tucson 14024-0371.13</strain>
    </source>
</reference>
<dbReference type="EMBL" id="CH902619">
    <property type="protein sequence ID" value="EDV36564.2"/>
    <property type="molecule type" value="Genomic_DNA"/>
</dbReference>
<proteinExistence type="predicted"/>
<keyword evidence="3" id="KW-0732">Signal</keyword>
<dbReference type="GeneID" id="6495866"/>
<sequence length="196" mass="20982">MMSRRALLIAGLLLIVGSSTVLSYPQSSIDDEMQNDEDFDYSSDDQSAPSPQTKDSTSTSLQKITKTASVTGIRGEEVKLQCDVGSEMLSAENVAVLWYFGENVIANGRNVVQPNFELDPNFDLTILKASSQDAGTYRCVVHPSKSEVITKVVIADHSLDAIAPESSTSTSSAMACSLMGWTVLGSAMLLLGVGRH</sequence>
<evidence type="ECO:0000256" key="2">
    <source>
        <dbReference type="SAM" id="Phobius"/>
    </source>
</evidence>
<dbReference type="InterPro" id="IPR036179">
    <property type="entry name" value="Ig-like_dom_sf"/>
</dbReference>
<gene>
    <name evidence="5" type="primary">Dana\GF13023</name>
    <name evidence="5" type="synonym">dana_GLEANR_13038</name>
    <name evidence="5" type="ORF">GF13023</name>
</gene>
<evidence type="ECO:0000313" key="5">
    <source>
        <dbReference type="EMBL" id="EDV36564.2"/>
    </source>
</evidence>
<protein>
    <recommendedName>
        <fullName evidence="4">Ig-like domain-containing protein</fullName>
    </recommendedName>
</protein>
<organism evidence="5 6">
    <name type="scientific">Drosophila ananassae</name>
    <name type="common">Fruit fly</name>
    <dbReference type="NCBI Taxonomy" id="7217"/>
    <lineage>
        <taxon>Eukaryota</taxon>
        <taxon>Metazoa</taxon>
        <taxon>Ecdysozoa</taxon>
        <taxon>Arthropoda</taxon>
        <taxon>Hexapoda</taxon>
        <taxon>Insecta</taxon>
        <taxon>Pterygota</taxon>
        <taxon>Neoptera</taxon>
        <taxon>Endopterygota</taxon>
        <taxon>Diptera</taxon>
        <taxon>Brachycera</taxon>
        <taxon>Muscomorpha</taxon>
        <taxon>Ephydroidea</taxon>
        <taxon>Drosophilidae</taxon>
        <taxon>Drosophila</taxon>
        <taxon>Sophophora</taxon>
    </lineage>
</organism>
<dbReference type="KEGG" id="dan:6495866"/>
<dbReference type="InterPro" id="IPR013151">
    <property type="entry name" value="Immunoglobulin_dom"/>
</dbReference>
<dbReference type="InterPro" id="IPR013783">
    <property type="entry name" value="Ig-like_fold"/>
</dbReference>
<dbReference type="AlphaFoldDB" id="B3MEF8"/>
<dbReference type="Pfam" id="PF00047">
    <property type="entry name" value="ig"/>
    <property type="match status" value="1"/>
</dbReference>
<dbReference type="FunCoup" id="B3MEF8">
    <property type="interactions" value="2"/>
</dbReference>
<feature type="compositionally biased region" description="Polar residues" evidence="1">
    <location>
        <begin position="44"/>
        <end position="61"/>
    </location>
</feature>
<dbReference type="CDD" id="cd00096">
    <property type="entry name" value="Ig"/>
    <property type="match status" value="1"/>
</dbReference>
<keyword evidence="6" id="KW-1185">Reference proteome</keyword>
<feature type="transmembrane region" description="Helical" evidence="2">
    <location>
        <begin position="172"/>
        <end position="193"/>
    </location>
</feature>
<accession>B3MEF8</accession>
<dbReference type="GO" id="GO:0048814">
    <property type="term" value="P:regulation of dendrite morphogenesis"/>
    <property type="evidence" value="ECO:0007669"/>
    <property type="project" value="EnsemblMetazoa"/>
</dbReference>
<feature type="domain" description="Ig-like" evidence="4">
    <location>
        <begin position="51"/>
        <end position="150"/>
    </location>
</feature>
<evidence type="ECO:0000313" key="6">
    <source>
        <dbReference type="Proteomes" id="UP000007801"/>
    </source>
</evidence>
<dbReference type="Proteomes" id="UP000007801">
    <property type="component" value="Unassembled WGS sequence"/>
</dbReference>
<dbReference type="InterPro" id="IPR007110">
    <property type="entry name" value="Ig-like_dom"/>
</dbReference>
<feature type="chain" id="PRO_5006454678" description="Ig-like domain-containing protein" evidence="3">
    <location>
        <begin position="24"/>
        <end position="196"/>
    </location>
</feature>
<dbReference type="Gene3D" id="2.60.40.10">
    <property type="entry name" value="Immunoglobulins"/>
    <property type="match status" value="1"/>
</dbReference>
<feature type="compositionally biased region" description="Acidic residues" evidence="1">
    <location>
        <begin position="32"/>
        <end position="43"/>
    </location>
</feature>
<dbReference type="InParanoid" id="B3MEF8"/>
<dbReference type="HOGENOM" id="CLU_1549237_0_0_1"/>
<name>B3MEF8_DROAN</name>
<keyword evidence="2" id="KW-0472">Membrane</keyword>
<dbReference type="SMART" id="SM00409">
    <property type="entry name" value="IG"/>
    <property type="match status" value="1"/>
</dbReference>
<feature type="region of interest" description="Disordered" evidence="1">
    <location>
        <begin position="32"/>
        <end position="61"/>
    </location>
</feature>
<dbReference type="eggNOG" id="KOG3510">
    <property type="taxonomic scope" value="Eukaryota"/>
</dbReference>
<keyword evidence="2" id="KW-1133">Transmembrane helix</keyword>
<evidence type="ECO:0000259" key="4">
    <source>
        <dbReference type="PROSITE" id="PS50835"/>
    </source>
</evidence>
<keyword evidence="2" id="KW-0812">Transmembrane</keyword>
<evidence type="ECO:0000256" key="3">
    <source>
        <dbReference type="SAM" id="SignalP"/>
    </source>
</evidence>
<dbReference type="PROSITE" id="PS50835">
    <property type="entry name" value="IG_LIKE"/>
    <property type="match status" value="1"/>
</dbReference>
<dbReference type="SUPFAM" id="SSF48726">
    <property type="entry name" value="Immunoglobulin"/>
    <property type="match status" value="1"/>
</dbReference>
<evidence type="ECO:0000256" key="1">
    <source>
        <dbReference type="SAM" id="MobiDB-lite"/>
    </source>
</evidence>
<dbReference type="STRING" id="7217.B3MEF8"/>